<evidence type="ECO:0000313" key="5">
    <source>
        <dbReference type="EMBL" id="CBJ34319.1"/>
    </source>
</evidence>
<keyword evidence="1" id="KW-0646">Protease inhibitor</keyword>
<name>D3UW22_VIGUC</name>
<feature type="signal peptide" evidence="4">
    <location>
        <begin position="1"/>
        <end position="18"/>
    </location>
</feature>
<dbReference type="InterPro" id="IPR002160">
    <property type="entry name" value="Prot_inh_Kunz-lg"/>
</dbReference>
<keyword evidence="2" id="KW-0722">Serine protease inhibitor</keyword>
<keyword evidence="4" id="KW-0732">Signal</keyword>
<organism evidence="5">
    <name type="scientific">Vigna unguiculata subsp. cylindrica</name>
    <name type="common">Horse gram</name>
    <name type="synonym">Dolichos biflorus</name>
    <dbReference type="NCBI Taxonomy" id="3091605"/>
    <lineage>
        <taxon>Eukaryota</taxon>
        <taxon>Viridiplantae</taxon>
        <taxon>Streptophyta</taxon>
        <taxon>Embryophyta</taxon>
        <taxon>Tracheophyta</taxon>
        <taxon>Spermatophyta</taxon>
        <taxon>Magnoliopsida</taxon>
        <taxon>eudicotyledons</taxon>
        <taxon>Gunneridae</taxon>
        <taxon>Pentapetalae</taxon>
        <taxon>rosids</taxon>
        <taxon>fabids</taxon>
        <taxon>Fabales</taxon>
        <taxon>Fabaceae</taxon>
        <taxon>Papilionoideae</taxon>
        <taxon>50 kb inversion clade</taxon>
        <taxon>NPAAA clade</taxon>
        <taxon>indigoferoid/millettioid clade</taxon>
        <taxon>Phaseoleae</taxon>
        <taxon>Vigna</taxon>
    </lineage>
</organism>
<dbReference type="Gene3D" id="2.80.10.50">
    <property type="match status" value="1"/>
</dbReference>
<proteinExistence type="predicted"/>
<dbReference type="InterPro" id="IPR011065">
    <property type="entry name" value="Kunitz_inhibitor_STI-like_sf"/>
</dbReference>
<sequence>MKSIVFLLFAILTNPLFAFSNNNAIEQVLDTNGNPLIPGDEYYIFPASDNPKTGGLTLNKISDAECPVTVLQNNATRGLPVKFTLSGSNNTGNNILTNTDLEIEFTKKPNCVESSKWIVFVDDFTPQGCVGIGGPENHLGLEILNGKFLIVRHASGYVYRFGFCLDVSGDCGLLGLNTFDSREGGSRLILTIFNSYNVVFVDVASVKSGRIMPLKGGFDASV</sequence>
<feature type="chain" id="PRO_5003051777" evidence="4">
    <location>
        <begin position="19"/>
        <end position="222"/>
    </location>
</feature>
<evidence type="ECO:0000256" key="4">
    <source>
        <dbReference type="SAM" id="SignalP"/>
    </source>
</evidence>
<dbReference type="SMART" id="SM00452">
    <property type="entry name" value="STI"/>
    <property type="match status" value="1"/>
</dbReference>
<evidence type="ECO:0000256" key="1">
    <source>
        <dbReference type="ARBA" id="ARBA00022690"/>
    </source>
</evidence>
<reference evidence="5" key="2">
    <citation type="journal article" date="2012" name="3 Biotech.">
        <title>Cloning, characterization and expression analysis of a novel gene encoding Kunitz-type protease inhibitor from Dolichos biflorus.</title>
        <authorList>
            <person name="Kuhar K."/>
            <person name="Kansal R."/>
            <person name="Mishra A."/>
            <person name="Koundal K.R."/>
            <person name="Gupta V.K."/>
        </authorList>
    </citation>
    <scope>NUCLEOTIDE SEQUENCE</scope>
</reference>
<reference evidence="5" key="1">
    <citation type="thesis" date="2009" institute="Department of Department of Biochemistry" country="Kurukshetra University, Kurukshetra, India">
        <title>Isolation and characterization of enzyme inhibitors from horse gram.</title>
        <authorList>
            <person name="Kuhar K."/>
        </authorList>
    </citation>
    <scope>NUCLEOTIDE SEQUENCE</scope>
</reference>
<dbReference type="EMBL" id="FN666416">
    <property type="protein sequence ID" value="CBJ34319.1"/>
    <property type="molecule type" value="Genomic_DNA"/>
</dbReference>
<dbReference type="MEROPS" id="I03.025"/>
<dbReference type="Pfam" id="PF00197">
    <property type="entry name" value="Kunitz_legume"/>
    <property type="match status" value="1"/>
</dbReference>
<accession>D3UW22</accession>
<dbReference type="SMR" id="D3UW22"/>
<dbReference type="CDD" id="cd23377">
    <property type="entry name" value="beta-trefoil_STI_MP4-like"/>
    <property type="match status" value="1"/>
</dbReference>
<dbReference type="PANTHER" id="PTHR33107:SF21">
    <property type="entry name" value="KUNITZ FAMILY TRYPSIN AND PROTEASE INHIBITOR PROTEIN"/>
    <property type="match status" value="1"/>
</dbReference>
<dbReference type="PANTHER" id="PTHR33107">
    <property type="entry name" value="KUNITZ TRYPSIN INHIBITOR 2"/>
    <property type="match status" value="1"/>
</dbReference>
<evidence type="ECO:0000256" key="3">
    <source>
        <dbReference type="ARBA" id="ARBA00023157"/>
    </source>
</evidence>
<dbReference type="PROSITE" id="PS00283">
    <property type="entry name" value="SOYBEAN_KUNITZ"/>
    <property type="match status" value="1"/>
</dbReference>
<dbReference type="GO" id="GO:0004867">
    <property type="term" value="F:serine-type endopeptidase inhibitor activity"/>
    <property type="evidence" value="ECO:0007669"/>
    <property type="project" value="UniProtKB-KW"/>
</dbReference>
<protein>
    <submittedName>
        <fullName evidence="5">Kunitz-type protease inhibitor</fullName>
    </submittedName>
</protein>
<dbReference type="SUPFAM" id="SSF50386">
    <property type="entry name" value="STI-like"/>
    <property type="match status" value="1"/>
</dbReference>
<gene>
    <name evidence="5" type="primary">pi</name>
</gene>
<dbReference type="AlphaFoldDB" id="D3UW22"/>
<keyword evidence="3" id="KW-1015">Disulfide bond</keyword>
<evidence type="ECO:0000256" key="2">
    <source>
        <dbReference type="ARBA" id="ARBA00022900"/>
    </source>
</evidence>